<organism evidence="7 8">
    <name type="scientific">Ananas comosus</name>
    <name type="common">Pineapple</name>
    <name type="synonym">Ananas ananas</name>
    <dbReference type="NCBI Taxonomy" id="4615"/>
    <lineage>
        <taxon>Eukaryota</taxon>
        <taxon>Viridiplantae</taxon>
        <taxon>Streptophyta</taxon>
        <taxon>Embryophyta</taxon>
        <taxon>Tracheophyta</taxon>
        <taxon>Spermatophyta</taxon>
        <taxon>Magnoliopsida</taxon>
        <taxon>Liliopsida</taxon>
        <taxon>Poales</taxon>
        <taxon>Bromeliaceae</taxon>
        <taxon>Bromelioideae</taxon>
        <taxon>Ananas</taxon>
    </lineage>
</organism>
<feature type="repeat" description="Pumilio" evidence="4">
    <location>
        <begin position="674"/>
        <end position="711"/>
    </location>
</feature>
<dbReference type="CDD" id="cd07920">
    <property type="entry name" value="Pumilio"/>
    <property type="match status" value="1"/>
</dbReference>
<feature type="compositionally biased region" description="Low complexity" evidence="5">
    <location>
        <begin position="124"/>
        <end position="138"/>
    </location>
</feature>
<comment type="function">
    <text evidence="3">Sequence-specific RNA-binding protein that regulates translation and mRNA stability by binding the 3'-UTR of target mRNAs.</text>
</comment>
<reference evidence="7" key="1">
    <citation type="journal article" date="2015" name="Nat. Genet.">
        <title>The pineapple genome and the evolution of CAM photosynthesis.</title>
        <authorList>
            <person name="Ming R."/>
            <person name="VanBuren R."/>
            <person name="Wai C.M."/>
            <person name="Tang H."/>
            <person name="Schatz M.C."/>
            <person name="Bowers J.E."/>
            <person name="Lyons E."/>
            <person name="Wang M.L."/>
            <person name="Chen J."/>
            <person name="Biggers E."/>
            <person name="Zhang J."/>
            <person name="Huang L."/>
            <person name="Zhang L."/>
            <person name="Miao W."/>
            <person name="Zhang J."/>
            <person name="Ye Z."/>
            <person name="Miao C."/>
            <person name="Lin Z."/>
            <person name="Wang H."/>
            <person name="Zhou H."/>
            <person name="Yim W.C."/>
            <person name="Priest H.D."/>
            <person name="Zheng C."/>
            <person name="Woodhouse M."/>
            <person name="Edger P.P."/>
            <person name="Guyot R."/>
            <person name="Guo H.B."/>
            <person name="Guo H."/>
            <person name="Zheng G."/>
            <person name="Singh R."/>
            <person name="Sharma A."/>
            <person name="Min X."/>
            <person name="Zheng Y."/>
            <person name="Lee H."/>
            <person name="Gurtowski J."/>
            <person name="Sedlazeck F.J."/>
            <person name="Harkess A."/>
            <person name="McKain M.R."/>
            <person name="Liao Z."/>
            <person name="Fang J."/>
            <person name="Liu J."/>
            <person name="Zhang X."/>
            <person name="Zhang Q."/>
            <person name="Hu W."/>
            <person name="Qin Y."/>
            <person name="Wang K."/>
            <person name="Chen L.Y."/>
            <person name="Shirley N."/>
            <person name="Lin Y.R."/>
            <person name="Liu L.Y."/>
            <person name="Hernandez A.G."/>
            <person name="Wright C.L."/>
            <person name="Bulone V."/>
            <person name="Tuskan G.A."/>
            <person name="Heath K."/>
            <person name="Zee F."/>
            <person name="Moore P.H."/>
            <person name="Sunkar R."/>
            <person name="Leebens-Mack J.H."/>
            <person name="Mockler T."/>
            <person name="Bennetzen J.L."/>
            <person name="Freeling M."/>
            <person name="Sankoff D."/>
            <person name="Paterson A.H."/>
            <person name="Zhu X."/>
            <person name="Yang X."/>
            <person name="Smith J.A."/>
            <person name="Cushman J.C."/>
            <person name="Paull R.E."/>
            <person name="Yu Q."/>
        </authorList>
    </citation>
    <scope>NUCLEOTIDE SEQUENCE [LARGE SCALE GENOMIC DNA]</scope>
    <source>
        <strain evidence="7">cv. F153</strain>
    </source>
</reference>
<evidence type="ECO:0000256" key="4">
    <source>
        <dbReference type="PROSITE-ProRule" id="PRU00317"/>
    </source>
</evidence>
<evidence type="ECO:0000256" key="2">
    <source>
        <dbReference type="ARBA" id="ARBA00022845"/>
    </source>
</evidence>
<feature type="repeat" description="Pumilio" evidence="4">
    <location>
        <begin position="566"/>
        <end position="601"/>
    </location>
</feature>
<dbReference type="Gene3D" id="1.25.10.10">
    <property type="entry name" value="Leucine-rich Repeat Variant"/>
    <property type="match status" value="1"/>
</dbReference>
<feature type="repeat" description="Pumilio" evidence="4">
    <location>
        <begin position="530"/>
        <end position="565"/>
    </location>
</feature>
<dbReference type="FunFam" id="1.25.10.10:FF:000237">
    <property type="entry name" value="Pumilio homolog 9"/>
    <property type="match status" value="1"/>
</dbReference>
<dbReference type="SUPFAM" id="SSF48371">
    <property type="entry name" value="ARM repeat"/>
    <property type="match status" value="1"/>
</dbReference>
<dbReference type="Gramene" id="Aco009569.1.mrna1">
    <property type="protein sequence ID" value="Aco009569.1.mrna1"/>
    <property type="gene ID" value="Aco009569.1.path1"/>
</dbReference>
<dbReference type="Proteomes" id="UP000515123">
    <property type="component" value="Linkage group 1"/>
</dbReference>
<sequence>MKVERSEEREMEMLLNEIPHATSPHHHHHQHHHHHRHPRHLHQLHHGGGDGGGGGASTATHGARDPDLGSLGNPIHGDGIEVGASRFHGRRDVDGYVGANGVGGGGGGARHGRWSPQPPTRPMSEGSSAASSQSGAYSPTGGSDLMGRFPDLGPYLGAEEELGFANQLLGMHLGHGIEEPIVLEPVSGSAFGRSPIGLSPFRAHCNGNFVTERPIHGDFVFPSFSAYPNSMGYDADNRALYSGLNHHSSVDGSCAVRKNFLNGEETLGANGYNKYPVGRRMDCAPSTSYLPLASDALLQNSYVDLHPNWNLNMVNPTNGNAFFLNGNAGPYFNSRGPELPTVCRNPLDIEAFRCEDSLIFQGTGMRCVEDYDIPKMRKKSQFNQHVNFRGNPAVNGESISNANVRRFPNAPRDYESIEGLKGNIHKLAKHQFGCRLLQQKFDEGKHQVDSIFNGIIHHVVDLMMDQFGNYLMQKLFDFCDEEQRTKIVIELTRNRSDLIKISLNMHGTRAVQKLIAKLKTRQQVSLVISALQPGFLELVKDLNGNHVIQRCLLSFSVEDNKFIFDAAAFHCVGIAKERHGCCVLQRCIDRSTGKQWEKLISEISTNGFELAQDAYGNYAVQYVILMQIPSAVAILASQFEGRYVLLSTQKFSSNVVENCLKHFPENHRATIIHELLSVTRFEELMQDPFANYVIQTALKHSKGPLNAALVEEIRRHEPQLRTHPYCKRIFSRAPLKK</sequence>
<dbReference type="PANTHER" id="PTHR12537:SF13">
    <property type="entry name" value="PUMILIO HOMOLOGY DOMAIN FAMILY MEMBER 4"/>
    <property type="match status" value="1"/>
</dbReference>
<keyword evidence="7" id="KW-1185">Reference proteome</keyword>
<dbReference type="OrthoDB" id="668540at2759"/>
<protein>
    <submittedName>
        <fullName evidence="8">Pumilio homolog 2-like isoform X1</fullName>
    </submittedName>
</protein>
<dbReference type="SMART" id="SM00025">
    <property type="entry name" value="Pumilio"/>
    <property type="match status" value="8"/>
</dbReference>
<feature type="region of interest" description="Disordered" evidence="5">
    <location>
        <begin position="22"/>
        <end position="70"/>
    </location>
</feature>
<evidence type="ECO:0000256" key="5">
    <source>
        <dbReference type="SAM" id="MobiDB-lite"/>
    </source>
</evidence>
<dbReference type="GO" id="GO:0005737">
    <property type="term" value="C:cytoplasm"/>
    <property type="evidence" value="ECO:0007669"/>
    <property type="project" value="TreeGrafter"/>
</dbReference>
<dbReference type="InterPro" id="IPR033712">
    <property type="entry name" value="Pumilio_RNA-bd"/>
</dbReference>
<dbReference type="InterPro" id="IPR011989">
    <property type="entry name" value="ARM-like"/>
</dbReference>
<dbReference type="InterPro" id="IPR016024">
    <property type="entry name" value="ARM-type_fold"/>
</dbReference>
<dbReference type="GO" id="GO:0003729">
    <property type="term" value="F:mRNA binding"/>
    <property type="evidence" value="ECO:0007669"/>
    <property type="project" value="TreeGrafter"/>
</dbReference>
<feature type="repeat" description="Pumilio" evidence="4">
    <location>
        <begin position="454"/>
        <end position="490"/>
    </location>
</feature>
<evidence type="ECO:0000313" key="7">
    <source>
        <dbReference type="Proteomes" id="UP000515123"/>
    </source>
</evidence>
<feature type="domain" description="PUM-HD" evidence="6">
    <location>
        <begin position="396"/>
        <end position="737"/>
    </location>
</feature>
<dbReference type="GO" id="GO:0006417">
    <property type="term" value="P:regulation of translation"/>
    <property type="evidence" value="ECO:0007669"/>
    <property type="project" value="UniProtKB-KW"/>
</dbReference>
<gene>
    <name evidence="8" type="primary">LOC109720157</name>
</gene>
<keyword evidence="2" id="KW-0810">Translation regulation</keyword>
<evidence type="ECO:0000259" key="6">
    <source>
        <dbReference type="PROSITE" id="PS50303"/>
    </source>
</evidence>
<dbReference type="AlphaFoldDB" id="A0A6P5G2N3"/>
<proteinExistence type="predicted"/>
<feature type="region of interest" description="Disordered" evidence="5">
    <location>
        <begin position="98"/>
        <end position="144"/>
    </location>
</feature>
<feature type="compositionally biased region" description="Basic residues" evidence="5">
    <location>
        <begin position="23"/>
        <end position="45"/>
    </location>
</feature>
<evidence type="ECO:0000256" key="1">
    <source>
        <dbReference type="ARBA" id="ARBA00022737"/>
    </source>
</evidence>
<evidence type="ECO:0000313" key="8">
    <source>
        <dbReference type="RefSeq" id="XP_020102644.1"/>
    </source>
</evidence>
<feature type="compositionally biased region" description="Gly residues" evidence="5">
    <location>
        <begin position="98"/>
        <end position="109"/>
    </location>
</feature>
<evidence type="ECO:0000256" key="3">
    <source>
        <dbReference type="ARBA" id="ARBA00058490"/>
    </source>
</evidence>
<name>A0A6P5G2N3_ANACO</name>
<accession>A0A6P5G2N3</accession>
<dbReference type="RefSeq" id="XP_020102644.1">
    <property type="nucleotide sequence ID" value="XM_020247055.1"/>
</dbReference>
<dbReference type="InterPro" id="IPR033133">
    <property type="entry name" value="PUM-HD"/>
</dbReference>
<dbReference type="GeneID" id="109720157"/>
<feature type="repeat" description="Pumilio" evidence="4">
    <location>
        <begin position="493"/>
        <end position="529"/>
    </location>
</feature>
<dbReference type="PROSITE" id="PS50302">
    <property type="entry name" value="PUM"/>
    <property type="match status" value="6"/>
</dbReference>
<keyword evidence="1" id="KW-0677">Repeat</keyword>
<reference evidence="8" key="2">
    <citation type="submission" date="2025-08" db="UniProtKB">
        <authorList>
            <consortium name="RefSeq"/>
        </authorList>
    </citation>
    <scope>IDENTIFICATION</scope>
    <source>
        <tissue evidence="8">Leaf</tissue>
    </source>
</reference>
<dbReference type="InterPro" id="IPR001313">
    <property type="entry name" value="Pumilio_RNA-bd_rpt"/>
</dbReference>
<dbReference type="PANTHER" id="PTHR12537">
    <property type="entry name" value="RNA BINDING PROTEIN PUMILIO-RELATED"/>
    <property type="match status" value="1"/>
</dbReference>
<dbReference type="PROSITE" id="PS50303">
    <property type="entry name" value="PUM_HD"/>
    <property type="match status" value="1"/>
</dbReference>
<feature type="repeat" description="Pumilio" evidence="4">
    <location>
        <begin position="638"/>
        <end position="673"/>
    </location>
</feature>
<dbReference type="Pfam" id="PF00806">
    <property type="entry name" value="PUF"/>
    <property type="match status" value="8"/>
</dbReference>